<dbReference type="Pfam" id="PF07969">
    <property type="entry name" value="Amidohydro_3"/>
    <property type="match status" value="1"/>
</dbReference>
<dbReference type="PANTHER" id="PTHR11647">
    <property type="entry name" value="HYDRANTOINASE/DIHYDROPYRIMIDINASE FAMILY MEMBER"/>
    <property type="match status" value="1"/>
</dbReference>
<dbReference type="Gene3D" id="3.20.20.140">
    <property type="entry name" value="Metal-dependent hydrolases"/>
    <property type="match status" value="1"/>
</dbReference>
<name>F5YM08_TREPZ</name>
<reference evidence="3" key="1">
    <citation type="submission" date="2009-12" db="EMBL/GenBank/DDBJ databases">
        <title>Complete sequence of Treponema primitia strain ZAS-2.</title>
        <authorList>
            <person name="Tetu S.G."/>
            <person name="Matson E."/>
            <person name="Ren Q."/>
            <person name="Seshadri R."/>
            <person name="Elbourne L."/>
            <person name="Hassan K.A."/>
            <person name="Durkin A."/>
            <person name="Radune D."/>
            <person name="Mohamoud Y."/>
            <person name="Shay R."/>
            <person name="Jin S."/>
            <person name="Zhang X."/>
            <person name="Lucey K."/>
            <person name="Ballor N.R."/>
            <person name="Ottesen E."/>
            <person name="Rosenthal R."/>
            <person name="Allen A."/>
            <person name="Leadbetter J.R."/>
            <person name="Paulsen I.T."/>
        </authorList>
    </citation>
    <scope>NUCLEOTIDE SEQUENCE [LARGE SCALE GENOMIC DNA]</scope>
    <source>
        <strain evidence="3">ATCC BAA-887 / DSM 12427 / ZAS-2</strain>
    </source>
</reference>
<dbReference type="EMBL" id="CP001843">
    <property type="protein sequence ID" value="AEF85560.1"/>
    <property type="molecule type" value="Genomic_DNA"/>
</dbReference>
<protein>
    <submittedName>
        <fullName evidence="2">Putative D-aminoacylase</fullName>
    </submittedName>
</protein>
<evidence type="ECO:0000259" key="1">
    <source>
        <dbReference type="Pfam" id="PF07969"/>
    </source>
</evidence>
<dbReference type="AlphaFoldDB" id="F5YM08"/>
<dbReference type="OrthoDB" id="9765462at2"/>
<evidence type="ECO:0000313" key="3">
    <source>
        <dbReference type="Proteomes" id="UP000009223"/>
    </source>
</evidence>
<organism evidence="2 3">
    <name type="scientific">Treponema primitia (strain ATCC BAA-887 / DSM 12427 / ZAS-2)</name>
    <dbReference type="NCBI Taxonomy" id="545694"/>
    <lineage>
        <taxon>Bacteria</taxon>
        <taxon>Pseudomonadati</taxon>
        <taxon>Spirochaetota</taxon>
        <taxon>Spirochaetia</taxon>
        <taxon>Spirochaetales</taxon>
        <taxon>Treponemataceae</taxon>
        <taxon>Treponema</taxon>
    </lineage>
</organism>
<dbReference type="HOGENOM" id="CLU_016107_2_1_12"/>
<reference evidence="2 3" key="2">
    <citation type="journal article" date="2011" name="ISME J.">
        <title>RNA-seq reveals cooperative metabolic interactions between two termite-gut spirochete species in co-culture.</title>
        <authorList>
            <person name="Rosenthal A.Z."/>
            <person name="Matson E.G."/>
            <person name="Eldar A."/>
            <person name="Leadbetter J.R."/>
        </authorList>
    </citation>
    <scope>NUCLEOTIDE SEQUENCE [LARGE SCALE GENOMIC DNA]</scope>
    <source>
        <strain evidence="3">ATCC BAA-887 / DSM 12427 / ZAS-2</strain>
    </source>
</reference>
<proteinExistence type="predicted"/>
<dbReference type="RefSeq" id="WP_015708349.1">
    <property type="nucleotide sequence ID" value="NC_015578.1"/>
</dbReference>
<dbReference type="Proteomes" id="UP000009223">
    <property type="component" value="Chromosome"/>
</dbReference>
<dbReference type="SUPFAM" id="SSF51556">
    <property type="entry name" value="Metallo-dependent hydrolases"/>
    <property type="match status" value="1"/>
</dbReference>
<dbReference type="SUPFAM" id="SSF51338">
    <property type="entry name" value="Composite domain of metallo-dependent hydrolases"/>
    <property type="match status" value="1"/>
</dbReference>
<evidence type="ECO:0000313" key="2">
    <source>
        <dbReference type="EMBL" id="AEF85560.1"/>
    </source>
</evidence>
<dbReference type="InterPro" id="IPR032466">
    <property type="entry name" value="Metal_Hydrolase"/>
</dbReference>
<dbReference type="GO" id="GO:0016811">
    <property type="term" value="F:hydrolase activity, acting on carbon-nitrogen (but not peptide) bonds, in linear amides"/>
    <property type="evidence" value="ECO:0007669"/>
    <property type="project" value="InterPro"/>
</dbReference>
<dbReference type="eggNOG" id="COG3653">
    <property type="taxonomic scope" value="Bacteria"/>
</dbReference>
<dbReference type="InterPro" id="IPR050378">
    <property type="entry name" value="Metallo-dep_Hydrolases_sf"/>
</dbReference>
<dbReference type="Gene3D" id="2.30.40.10">
    <property type="entry name" value="Urease, subunit C, domain 1"/>
    <property type="match status" value="1"/>
</dbReference>
<dbReference type="STRING" id="545694.TREPR_1782"/>
<sequence>MYDVILKNGFVINGSGNPGIFTDVAVQDGKIAIVGKLPQGAEARETLDVRGLTVCPGLVDPHLHEELPLLDGTSMETYIREGIATVVNGNCGHSITPGKHDSILRYMYENGLQNETGYKKLIHALTPWSDFSGYCKALNAKKPPLNSSLLLGYGTIRWTVMGGSKDRRPTAEEERQIFEVIEEGMKQGAAGISTGLAYIPCRYADYEELRKVCEIVAKYDGVYASHIRYEIGHLNAVRECIDLGRDTGVRVQISHLTPTSLESYRAIAEARKEGIEIAVDTIPKSSGHCMKKDRFIRFVCATVSEMFNMTDDEFRKAAQTPEGRKLTLSSVLFNDPNIRLIRTSVPEYENQSIDDLAKKEGRDPAEMLLDIICNDTIDCLIWTGGLNRNDFSGKPYDPEVWGNPVIMAGSDRIFGDADDPYSWYELFRPGSMPNFINNMTGCGVSLEEVIRHVTSLPAQQFRLSGRGLLLPGYAADIFVMNREEYRFPDNQEVDYNNPLAMAKGVYHVLINGTFALKNKKYLSSGSGMTLGPNGRIL</sequence>
<accession>F5YM08</accession>
<dbReference type="InterPro" id="IPR023100">
    <property type="entry name" value="D-aminoacylase_insert_dom_sf"/>
</dbReference>
<dbReference type="GO" id="GO:0016812">
    <property type="term" value="F:hydrolase activity, acting on carbon-nitrogen (but not peptide) bonds, in cyclic amides"/>
    <property type="evidence" value="ECO:0007669"/>
    <property type="project" value="TreeGrafter"/>
</dbReference>
<dbReference type="GO" id="GO:0005829">
    <property type="term" value="C:cytosol"/>
    <property type="evidence" value="ECO:0007669"/>
    <property type="project" value="TreeGrafter"/>
</dbReference>
<dbReference type="InterPro" id="IPR013108">
    <property type="entry name" value="Amidohydro_3"/>
</dbReference>
<dbReference type="InterPro" id="IPR011059">
    <property type="entry name" value="Metal-dep_hydrolase_composite"/>
</dbReference>
<keyword evidence="3" id="KW-1185">Reference proteome</keyword>
<dbReference type="Gene3D" id="3.30.1490.130">
    <property type="entry name" value="D-aminoacylase. Domain 3"/>
    <property type="match status" value="1"/>
</dbReference>
<dbReference type="PANTHER" id="PTHR11647:SF1">
    <property type="entry name" value="COLLAPSIN RESPONSE MEDIATOR PROTEIN"/>
    <property type="match status" value="1"/>
</dbReference>
<dbReference type="KEGG" id="tpi:TREPR_1782"/>
<gene>
    <name evidence="2" type="ordered locus">TREPR_1782</name>
</gene>
<feature type="domain" description="Amidohydrolase 3" evidence="1">
    <location>
        <begin position="443"/>
        <end position="512"/>
    </location>
</feature>